<sequence length="82" mass="8997">MSARMLLQLLSRNPRARVLPKIQSRPVVTTSSGGVISEPEKKPGANHVTAYPIVLSDLQFSGNQPHTFTPKELMKIVNVVFA</sequence>
<accession>A0A8J2Q6I6</accession>
<dbReference type="AlphaFoldDB" id="A0A8J2Q6I6"/>
<dbReference type="Proteomes" id="UP000708208">
    <property type="component" value="Unassembled WGS sequence"/>
</dbReference>
<proteinExistence type="predicted"/>
<name>A0A8J2Q6I6_9HEXA</name>
<gene>
    <name evidence="1" type="ORF">AFUS01_LOCUS45940</name>
</gene>
<organism evidence="1 2">
    <name type="scientific">Allacma fusca</name>
    <dbReference type="NCBI Taxonomy" id="39272"/>
    <lineage>
        <taxon>Eukaryota</taxon>
        <taxon>Metazoa</taxon>
        <taxon>Ecdysozoa</taxon>
        <taxon>Arthropoda</taxon>
        <taxon>Hexapoda</taxon>
        <taxon>Collembola</taxon>
        <taxon>Symphypleona</taxon>
        <taxon>Sminthuridae</taxon>
        <taxon>Allacma</taxon>
    </lineage>
</organism>
<keyword evidence="2" id="KW-1185">Reference proteome</keyword>
<comment type="caution">
    <text evidence="1">The sequence shown here is derived from an EMBL/GenBank/DDBJ whole genome shotgun (WGS) entry which is preliminary data.</text>
</comment>
<evidence type="ECO:0000313" key="2">
    <source>
        <dbReference type="Proteomes" id="UP000708208"/>
    </source>
</evidence>
<protein>
    <submittedName>
        <fullName evidence="1">Uncharacterized protein</fullName>
    </submittedName>
</protein>
<evidence type="ECO:0000313" key="1">
    <source>
        <dbReference type="EMBL" id="CAG7836731.1"/>
    </source>
</evidence>
<dbReference type="EMBL" id="CAJVCH010571134">
    <property type="protein sequence ID" value="CAG7836731.1"/>
    <property type="molecule type" value="Genomic_DNA"/>
</dbReference>
<reference evidence="1" key="1">
    <citation type="submission" date="2021-06" db="EMBL/GenBank/DDBJ databases">
        <authorList>
            <person name="Hodson N. C."/>
            <person name="Mongue J. A."/>
            <person name="Jaron S. K."/>
        </authorList>
    </citation>
    <scope>NUCLEOTIDE SEQUENCE</scope>
</reference>